<dbReference type="Gene3D" id="2.60.120.10">
    <property type="entry name" value="Jelly Rolls"/>
    <property type="match status" value="1"/>
</dbReference>
<name>A0A4R4E1N8_9BACT</name>
<dbReference type="GO" id="GO:0000156">
    <property type="term" value="F:phosphorelay response regulator activity"/>
    <property type="evidence" value="ECO:0007669"/>
    <property type="project" value="TreeGrafter"/>
</dbReference>
<dbReference type="Proteomes" id="UP000295164">
    <property type="component" value="Unassembled WGS sequence"/>
</dbReference>
<evidence type="ECO:0000256" key="5">
    <source>
        <dbReference type="ARBA" id="ARBA00023163"/>
    </source>
</evidence>
<dbReference type="EMBL" id="SKFH01000007">
    <property type="protein sequence ID" value="TCZ73346.1"/>
    <property type="molecule type" value="Genomic_DNA"/>
</dbReference>
<dbReference type="SMART" id="SM00100">
    <property type="entry name" value="cNMP"/>
    <property type="match status" value="1"/>
</dbReference>
<dbReference type="SMART" id="SM00448">
    <property type="entry name" value="REC"/>
    <property type="match status" value="1"/>
</dbReference>
<dbReference type="GO" id="GO:0000976">
    <property type="term" value="F:transcription cis-regulatory region binding"/>
    <property type="evidence" value="ECO:0007669"/>
    <property type="project" value="TreeGrafter"/>
</dbReference>
<feature type="domain" description="Response regulatory" evidence="8">
    <location>
        <begin position="3"/>
        <end position="119"/>
    </location>
</feature>
<dbReference type="SUPFAM" id="SSF51206">
    <property type="entry name" value="cAMP-binding domain-like"/>
    <property type="match status" value="1"/>
</dbReference>
<dbReference type="PANTHER" id="PTHR48111">
    <property type="entry name" value="REGULATOR OF RPOS"/>
    <property type="match status" value="1"/>
</dbReference>
<accession>A0A4R4E1N8</accession>
<dbReference type="GO" id="GO:0032993">
    <property type="term" value="C:protein-DNA complex"/>
    <property type="evidence" value="ECO:0007669"/>
    <property type="project" value="TreeGrafter"/>
</dbReference>
<keyword evidence="3" id="KW-0805">Transcription regulation</keyword>
<dbReference type="PROSITE" id="PS50042">
    <property type="entry name" value="CNMP_BINDING_3"/>
    <property type="match status" value="1"/>
</dbReference>
<evidence type="ECO:0000259" key="8">
    <source>
        <dbReference type="PROSITE" id="PS50110"/>
    </source>
</evidence>
<dbReference type="InterPro" id="IPR014710">
    <property type="entry name" value="RmlC-like_jellyroll"/>
</dbReference>
<evidence type="ECO:0000259" key="7">
    <source>
        <dbReference type="PROSITE" id="PS50042"/>
    </source>
</evidence>
<keyword evidence="2" id="KW-0902">Two-component regulatory system</keyword>
<dbReference type="CDD" id="cd17574">
    <property type="entry name" value="REC_OmpR"/>
    <property type="match status" value="1"/>
</dbReference>
<organism evidence="10 11">
    <name type="scientific">Flaviaesturariibacter aridisoli</name>
    <dbReference type="NCBI Taxonomy" id="2545761"/>
    <lineage>
        <taxon>Bacteria</taxon>
        <taxon>Pseudomonadati</taxon>
        <taxon>Bacteroidota</taxon>
        <taxon>Chitinophagia</taxon>
        <taxon>Chitinophagales</taxon>
        <taxon>Chitinophagaceae</taxon>
        <taxon>Flaviaestuariibacter</taxon>
    </lineage>
</organism>
<reference evidence="10 11" key="1">
    <citation type="submission" date="2019-03" db="EMBL/GenBank/DDBJ databases">
        <authorList>
            <person name="Kim M.K.M."/>
        </authorList>
    </citation>
    <scope>NUCLEOTIDE SEQUENCE [LARGE SCALE GENOMIC DNA]</scope>
    <source>
        <strain evidence="10 11">17J68-15</strain>
    </source>
</reference>
<protein>
    <submittedName>
        <fullName evidence="10">Response regulator</fullName>
    </submittedName>
</protein>
<dbReference type="InterPro" id="IPR036388">
    <property type="entry name" value="WH-like_DNA-bd_sf"/>
</dbReference>
<dbReference type="Pfam" id="PF13545">
    <property type="entry name" value="HTH_Crp_2"/>
    <property type="match status" value="1"/>
</dbReference>
<evidence type="ECO:0000313" key="10">
    <source>
        <dbReference type="EMBL" id="TCZ73346.1"/>
    </source>
</evidence>
<dbReference type="PANTHER" id="PTHR48111:SF1">
    <property type="entry name" value="TWO-COMPONENT RESPONSE REGULATOR ORR33"/>
    <property type="match status" value="1"/>
</dbReference>
<keyword evidence="11" id="KW-1185">Reference proteome</keyword>
<keyword evidence="1 6" id="KW-0597">Phosphoprotein</keyword>
<evidence type="ECO:0000256" key="2">
    <source>
        <dbReference type="ARBA" id="ARBA00023012"/>
    </source>
</evidence>
<feature type="domain" description="HTH crp-type" evidence="9">
    <location>
        <begin position="274"/>
        <end position="344"/>
    </location>
</feature>
<dbReference type="SMART" id="SM00419">
    <property type="entry name" value="HTH_CRP"/>
    <property type="match status" value="1"/>
</dbReference>
<dbReference type="InterPro" id="IPR011006">
    <property type="entry name" value="CheY-like_superfamily"/>
</dbReference>
<dbReference type="InterPro" id="IPR018490">
    <property type="entry name" value="cNMP-bd_dom_sf"/>
</dbReference>
<feature type="modified residue" description="4-aspartylphosphate" evidence="6">
    <location>
        <position position="52"/>
    </location>
</feature>
<gene>
    <name evidence="10" type="ORF">E0486_06645</name>
</gene>
<dbReference type="InterPro" id="IPR000595">
    <property type="entry name" value="cNMP-bd_dom"/>
</dbReference>
<keyword evidence="4" id="KW-0238">DNA-binding</keyword>
<dbReference type="InterPro" id="IPR039420">
    <property type="entry name" value="WalR-like"/>
</dbReference>
<dbReference type="InterPro" id="IPR012318">
    <property type="entry name" value="HTH_CRP"/>
</dbReference>
<sequence length="351" mass="39808">MKKILLIDDNPHIRENIAELLELSRYRVVTAGDGRSGIEAAIAEKPDLILCDILMPGIDGYGVLHLLQRRPELQQIPFVFLSAKSDQAEIRQGMSLGADDYITKPFDATDLLKTVESRLRKSELLRHSRTAGLDGVDELISVSAGDEVLQGFVRDRHLDRYKKKQRIFTEGNHPVRLYYVQKGKVKVYKTNEEGKELILKIANEGDFFGYISLLENTVYRENATALEDCEIAAIPRSEFEELMNANPQVTRRFISLLSKDVREKEEQLLKIAYNSLRRKVADALLSAQERFRVGGERQPIHLTRENLAAIAGTATESLIRTLTDFKTEGLIDIHDGSISILDYDKLERLVN</sequence>
<feature type="domain" description="Cyclic nucleotide-binding" evidence="7">
    <location>
        <begin position="161"/>
        <end position="260"/>
    </location>
</feature>
<dbReference type="SUPFAM" id="SSF46785">
    <property type="entry name" value="Winged helix' DNA-binding domain"/>
    <property type="match status" value="1"/>
</dbReference>
<dbReference type="PROSITE" id="PS51063">
    <property type="entry name" value="HTH_CRP_2"/>
    <property type="match status" value="1"/>
</dbReference>
<keyword evidence="5" id="KW-0804">Transcription</keyword>
<dbReference type="AlphaFoldDB" id="A0A4R4E1N8"/>
<dbReference type="RefSeq" id="WP_131851365.1">
    <property type="nucleotide sequence ID" value="NZ_SKFH01000007.1"/>
</dbReference>
<dbReference type="GO" id="GO:0005829">
    <property type="term" value="C:cytosol"/>
    <property type="evidence" value="ECO:0007669"/>
    <property type="project" value="TreeGrafter"/>
</dbReference>
<dbReference type="Pfam" id="PF00027">
    <property type="entry name" value="cNMP_binding"/>
    <property type="match status" value="1"/>
</dbReference>
<evidence type="ECO:0000259" key="9">
    <source>
        <dbReference type="PROSITE" id="PS51063"/>
    </source>
</evidence>
<dbReference type="PROSITE" id="PS50110">
    <property type="entry name" value="RESPONSE_REGULATORY"/>
    <property type="match status" value="1"/>
</dbReference>
<dbReference type="InterPro" id="IPR036390">
    <property type="entry name" value="WH_DNA-bd_sf"/>
</dbReference>
<dbReference type="GO" id="GO:0006355">
    <property type="term" value="P:regulation of DNA-templated transcription"/>
    <property type="evidence" value="ECO:0007669"/>
    <property type="project" value="InterPro"/>
</dbReference>
<dbReference type="Gene3D" id="3.40.50.2300">
    <property type="match status" value="1"/>
</dbReference>
<evidence type="ECO:0000256" key="3">
    <source>
        <dbReference type="ARBA" id="ARBA00023015"/>
    </source>
</evidence>
<evidence type="ECO:0000256" key="4">
    <source>
        <dbReference type="ARBA" id="ARBA00023125"/>
    </source>
</evidence>
<dbReference type="SUPFAM" id="SSF52172">
    <property type="entry name" value="CheY-like"/>
    <property type="match status" value="1"/>
</dbReference>
<evidence type="ECO:0000256" key="1">
    <source>
        <dbReference type="ARBA" id="ARBA00022553"/>
    </source>
</evidence>
<proteinExistence type="predicted"/>
<evidence type="ECO:0000313" key="11">
    <source>
        <dbReference type="Proteomes" id="UP000295164"/>
    </source>
</evidence>
<dbReference type="InterPro" id="IPR001789">
    <property type="entry name" value="Sig_transdc_resp-reg_receiver"/>
</dbReference>
<dbReference type="OrthoDB" id="9127033at2"/>
<dbReference type="CDD" id="cd00038">
    <property type="entry name" value="CAP_ED"/>
    <property type="match status" value="1"/>
</dbReference>
<evidence type="ECO:0000256" key="6">
    <source>
        <dbReference type="PROSITE-ProRule" id="PRU00169"/>
    </source>
</evidence>
<dbReference type="Gene3D" id="1.10.10.10">
    <property type="entry name" value="Winged helix-like DNA-binding domain superfamily/Winged helix DNA-binding domain"/>
    <property type="match status" value="1"/>
</dbReference>
<dbReference type="Pfam" id="PF00072">
    <property type="entry name" value="Response_reg"/>
    <property type="match status" value="1"/>
</dbReference>
<comment type="caution">
    <text evidence="10">The sequence shown here is derived from an EMBL/GenBank/DDBJ whole genome shotgun (WGS) entry which is preliminary data.</text>
</comment>